<keyword evidence="1" id="KW-0378">Hydrolase</keyword>
<sequence>MNILWDFDGTLIDTYPVYTELLYRVLNNQYEREEIYRQLKVSFGHAFHHFQMTDEQVEEFKRIERGILPDQAKPFDGVEEVLKFASMNVIMTHKDRNSVELFLKHHGISHFFTEIVSVEDGYPRKPDPASYRYLHEKYTIDLAIGDRELDLNPAKKLGISTCMFQGESVIADYRLNQYRDFFDVVKIEGI</sequence>
<dbReference type="InterPro" id="IPR006439">
    <property type="entry name" value="HAD-SF_hydro_IA"/>
</dbReference>
<organism evidence="1 2">
    <name type="scientific">Chungangia koreensis</name>
    <dbReference type="NCBI Taxonomy" id="752657"/>
    <lineage>
        <taxon>Bacteria</taxon>
        <taxon>Bacillati</taxon>
        <taxon>Bacillota</taxon>
        <taxon>Bacilli</taxon>
        <taxon>Lactobacillales</taxon>
        <taxon>Chungangia</taxon>
    </lineage>
</organism>
<dbReference type="EMBL" id="JBHSEC010000007">
    <property type="protein sequence ID" value="MFC4410123.1"/>
    <property type="molecule type" value="Genomic_DNA"/>
</dbReference>
<dbReference type="NCBIfam" id="TIGR01549">
    <property type="entry name" value="HAD-SF-IA-v1"/>
    <property type="match status" value="1"/>
</dbReference>
<reference evidence="2" key="1">
    <citation type="journal article" date="2019" name="Int. J. Syst. Evol. Microbiol.">
        <title>The Global Catalogue of Microorganisms (GCM) 10K type strain sequencing project: providing services to taxonomists for standard genome sequencing and annotation.</title>
        <authorList>
            <consortium name="The Broad Institute Genomics Platform"/>
            <consortium name="The Broad Institute Genome Sequencing Center for Infectious Disease"/>
            <person name="Wu L."/>
            <person name="Ma J."/>
        </authorList>
    </citation>
    <scope>NUCLEOTIDE SEQUENCE [LARGE SCALE GENOMIC DNA]</scope>
    <source>
        <strain evidence="2">CCUG 59778</strain>
    </source>
</reference>
<dbReference type="InterPro" id="IPR041492">
    <property type="entry name" value="HAD_2"/>
</dbReference>
<evidence type="ECO:0000313" key="1">
    <source>
        <dbReference type="EMBL" id="MFC4410123.1"/>
    </source>
</evidence>
<dbReference type="SUPFAM" id="SSF56784">
    <property type="entry name" value="HAD-like"/>
    <property type="match status" value="1"/>
</dbReference>
<comment type="caution">
    <text evidence="1">The sequence shown here is derived from an EMBL/GenBank/DDBJ whole genome shotgun (WGS) entry which is preliminary data.</text>
</comment>
<dbReference type="Gene3D" id="1.10.150.240">
    <property type="entry name" value="Putative phosphatase, domain 2"/>
    <property type="match status" value="1"/>
</dbReference>
<accession>A0ABV8X2F6</accession>
<dbReference type="InterPro" id="IPR023214">
    <property type="entry name" value="HAD_sf"/>
</dbReference>
<dbReference type="PANTHER" id="PTHR43434">
    <property type="entry name" value="PHOSPHOGLYCOLATE PHOSPHATASE"/>
    <property type="match status" value="1"/>
</dbReference>
<dbReference type="RefSeq" id="WP_378153612.1">
    <property type="nucleotide sequence ID" value="NZ_JBHSEC010000007.1"/>
</dbReference>
<dbReference type="SFLD" id="SFLDS00003">
    <property type="entry name" value="Haloacid_Dehalogenase"/>
    <property type="match status" value="1"/>
</dbReference>
<dbReference type="SFLD" id="SFLDG01129">
    <property type="entry name" value="C1.5:_HAD__Beta-PGM__Phosphata"/>
    <property type="match status" value="1"/>
</dbReference>
<dbReference type="Proteomes" id="UP001595817">
    <property type="component" value="Unassembled WGS sequence"/>
</dbReference>
<evidence type="ECO:0000313" key="2">
    <source>
        <dbReference type="Proteomes" id="UP001595817"/>
    </source>
</evidence>
<proteinExistence type="predicted"/>
<gene>
    <name evidence="1" type="ORF">ACFOZY_06680</name>
</gene>
<dbReference type="InterPro" id="IPR036412">
    <property type="entry name" value="HAD-like_sf"/>
</dbReference>
<dbReference type="Gene3D" id="3.40.50.1000">
    <property type="entry name" value="HAD superfamily/HAD-like"/>
    <property type="match status" value="1"/>
</dbReference>
<dbReference type="InterPro" id="IPR023198">
    <property type="entry name" value="PGP-like_dom2"/>
</dbReference>
<name>A0ABV8X2F6_9LACT</name>
<keyword evidence="2" id="KW-1185">Reference proteome</keyword>
<dbReference type="GO" id="GO:0016787">
    <property type="term" value="F:hydrolase activity"/>
    <property type="evidence" value="ECO:0007669"/>
    <property type="project" value="UniProtKB-KW"/>
</dbReference>
<dbReference type="Pfam" id="PF13419">
    <property type="entry name" value="HAD_2"/>
    <property type="match status" value="1"/>
</dbReference>
<dbReference type="InterPro" id="IPR050155">
    <property type="entry name" value="HAD-like_hydrolase_sf"/>
</dbReference>
<dbReference type="PANTHER" id="PTHR43434:SF25">
    <property type="entry name" value="PHOSPHOGLYCOLATE PHOSPHATASE"/>
    <property type="match status" value="1"/>
</dbReference>
<protein>
    <submittedName>
        <fullName evidence="1">HAD-IA family hydrolase</fullName>
    </submittedName>
</protein>